<name>M3BQN3_STRM1</name>
<evidence type="ECO:0000313" key="1">
    <source>
        <dbReference type="EMBL" id="EMF02025.1"/>
    </source>
</evidence>
<comment type="caution">
    <text evidence="1">The sequence shown here is derived from an EMBL/GenBank/DDBJ whole genome shotgun (WGS) entry which is preliminary data.</text>
</comment>
<proteinExistence type="predicted"/>
<dbReference type="Proteomes" id="UP000011740">
    <property type="component" value="Unassembled WGS sequence"/>
</dbReference>
<dbReference type="EMBL" id="AORZ01000005">
    <property type="protein sequence ID" value="EMF02025.1"/>
    <property type="molecule type" value="Genomic_DNA"/>
</dbReference>
<protein>
    <submittedName>
        <fullName evidence="1">Uncharacterized protein</fullName>
    </submittedName>
</protein>
<dbReference type="InterPro" id="IPR046178">
    <property type="entry name" value="DUF6187"/>
</dbReference>
<accession>M3BQN3</accession>
<organism evidence="1 2">
    <name type="scientific">Streptomyces mobaraensis (strain ATCC 29032 / DSM 40847 / JCM 4168 / NBRC 13819 / NCIMB 11159 / IPCR 16-22)</name>
    <dbReference type="NCBI Taxonomy" id="1223523"/>
    <lineage>
        <taxon>Bacteria</taxon>
        <taxon>Bacillati</taxon>
        <taxon>Actinomycetota</taxon>
        <taxon>Actinomycetes</taxon>
        <taxon>Kitasatosporales</taxon>
        <taxon>Streptomycetaceae</taxon>
        <taxon>Streptomyces</taxon>
    </lineage>
</organism>
<dbReference type="AlphaFoldDB" id="M3BQN3"/>
<evidence type="ECO:0000313" key="2">
    <source>
        <dbReference type="Proteomes" id="UP000011740"/>
    </source>
</evidence>
<dbReference type="PATRIC" id="fig|1223523.3.peg.682"/>
<gene>
    <name evidence="1" type="ORF">H340_03349</name>
</gene>
<reference evidence="1 2" key="1">
    <citation type="journal article" date="2013" name="Genome Announc.">
        <title>Whole-Genome Shotgun Assembly and Analysis of the Genome of Streptomyces mobaraensis DSM 40847, a Strain for Industrial Production of Microbial Transglutaminase.</title>
        <authorList>
            <person name="Yang H."/>
            <person name="He T."/>
            <person name="Wu W."/>
            <person name="Zhu W."/>
            <person name="Lu B."/>
            <person name="Sun W."/>
        </authorList>
    </citation>
    <scope>NUCLEOTIDE SEQUENCE [LARGE SCALE GENOMIC DNA]</scope>
    <source>
        <strain evidence="1 2">DSM 40847</strain>
    </source>
</reference>
<dbReference type="Pfam" id="PF19685">
    <property type="entry name" value="DUF6187"/>
    <property type="match status" value="1"/>
</dbReference>
<sequence length="142" mass="15773">MIIVDYKGAESALEPQLIVLGTESERIFAALGMTTHLRSLGEVMLGAERAEHTGSWSLNWMEAVERGIHFWETFRNRFTSARLDGIRRNGAPRENLARCGTAVATELGLPADDPLVALLAVAMIRREEFDDYVQKNAKGART</sequence>